<dbReference type="AlphaFoldDB" id="A0A1I5ZVC0"/>
<evidence type="ECO:0000313" key="2">
    <source>
        <dbReference type="EMBL" id="SFQ60416.1"/>
    </source>
</evidence>
<sequence>MIRVLPICALAALAACASTPPFGSFRAGLTPELVATVDAPLLYVGVEGLGRESTVQPIETLDGVTTWRTPDGTSAISTRDGLVVATRSLGDDLMSADLAGSIAASKGQGGDGYYPRFHTTLDGEYQTEFRSFQCIVTAREPETLNILGTALATIRTDETCATPSFDVTNSYWRGTDGELVRSEQWISEGTGVIITERLN</sequence>
<dbReference type="InterPro" id="IPR021308">
    <property type="entry name" value="GfcB"/>
</dbReference>
<feature type="chain" id="PRO_5017475500" evidence="1">
    <location>
        <begin position="18"/>
        <end position="199"/>
    </location>
</feature>
<name>A0A1I5ZVC0_9RHOB</name>
<dbReference type="PROSITE" id="PS51257">
    <property type="entry name" value="PROKAR_LIPOPROTEIN"/>
    <property type="match status" value="1"/>
</dbReference>
<dbReference type="EMBL" id="FOXV01000012">
    <property type="protein sequence ID" value="SFQ60416.1"/>
    <property type="molecule type" value="Genomic_DNA"/>
</dbReference>
<reference evidence="3" key="1">
    <citation type="submission" date="2016-10" db="EMBL/GenBank/DDBJ databases">
        <authorList>
            <person name="Varghese N."/>
            <person name="Submissions S."/>
        </authorList>
    </citation>
    <scope>NUCLEOTIDE SEQUENCE [LARGE SCALE GENOMIC DNA]</scope>
    <source>
        <strain evidence="3">JCM 10271</strain>
    </source>
</reference>
<dbReference type="STRING" id="93684.SAMN05421853_11290"/>
<feature type="signal peptide" evidence="1">
    <location>
        <begin position="1"/>
        <end position="17"/>
    </location>
</feature>
<accession>A0A1I5ZVC0</accession>
<protein>
    <submittedName>
        <fullName evidence="2">Group 4 capsule polysaccharide lipoprotein gfcB, YjbF</fullName>
    </submittedName>
</protein>
<evidence type="ECO:0000256" key="1">
    <source>
        <dbReference type="SAM" id="SignalP"/>
    </source>
</evidence>
<organism evidence="2 3">
    <name type="scientific">Roseivivax halotolerans</name>
    <dbReference type="NCBI Taxonomy" id="93684"/>
    <lineage>
        <taxon>Bacteria</taxon>
        <taxon>Pseudomonadati</taxon>
        <taxon>Pseudomonadota</taxon>
        <taxon>Alphaproteobacteria</taxon>
        <taxon>Rhodobacterales</taxon>
        <taxon>Roseobacteraceae</taxon>
        <taxon>Roseivivax</taxon>
    </lineage>
</organism>
<dbReference type="RefSeq" id="WP_175497582.1">
    <property type="nucleotide sequence ID" value="NZ_FOXV01000012.1"/>
</dbReference>
<dbReference type="Pfam" id="PF11102">
    <property type="entry name" value="YjbF"/>
    <property type="match status" value="1"/>
</dbReference>
<gene>
    <name evidence="2" type="ORF">SAMN05421853_11290</name>
</gene>
<dbReference type="Gene3D" id="2.40.360.10">
    <property type="entry name" value="YmcC-like"/>
    <property type="match status" value="1"/>
</dbReference>
<dbReference type="SUPFAM" id="SSF159270">
    <property type="entry name" value="YmcC-like"/>
    <property type="match status" value="1"/>
</dbReference>
<keyword evidence="2" id="KW-0449">Lipoprotein</keyword>
<evidence type="ECO:0000313" key="3">
    <source>
        <dbReference type="Proteomes" id="UP000243106"/>
    </source>
</evidence>
<keyword evidence="3" id="KW-1185">Reference proteome</keyword>
<dbReference type="Proteomes" id="UP000243106">
    <property type="component" value="Unassembled WGS sequence"/>
</dbReference>
<proteinExistence type="predicted"/>
<keyword evidence="1" id="KW-0732">Signal</keyword>
<dbReference type="InterPro" id="IPR023373">
    <property type="entry name" value="YmcC_sf"/>
</dbReference>